<accession>A0A482TJH1</accession>
<protein>
    <submittedName>
        <fullName evidence="1">Uncharacterized protein</fullName>
    </submittedName>
</protein>
<keyword evidence="2" id="KW-1185">Reference proteome</keyword>
<dbReference type="Proteomes" id="UP000253235">
    <property type="component" value="Unassembled WGS sequence"/>
</dbReference>
<dbReference type="OrthoDB" id="1365630at2"/>
<dbReference type="EMBL" id="QNVY02000004">
    <property type="protein sequence ID" value="RYJ51277.1"/>
    <property type="molecule type" value="Genomic_DNA"/>
</dbReference>
<evidence type="ECO:0000313" key="1">
    <source>
        <dbReference type="EMBL" id="RYJ51277.1"/>
    </source>
</evidence>
<reference evidence="1 2" key="1">
    <citation type="submission" date="2019-01" db="EMBL/GenBank/DDBJ databases">
        <title>Flavobacterium sp. nov. isolated from arctic soil.</title>
        <authorList>
            <person name="Kim D.-U."/>
        </authorList>
    </citation>
    <scope>NUCLEOTIDE SEQUENCE [LARGE SCALE GENOMIC DNA]</scope>
    <source>
        <strain evidence="1 2">Kopri-42</strain>
    </source>
</reference>
<proteinExistence type="predicted"/>
<evidence type="ECO:0000313" key="2">
    <source>
        <dbReference type="Proteomes" id="UP000253235"/>
    </source>
</evidence>
<sequence length="68" mass="7948">MLISRYFKNVRFHKDDEAKLTSPLTGDTRQLRIQSAFNLSGEFANKPILENKWEQETAILIFLLSVYT</sequence>
<dbReference type="AlphaFoldDB" id="A0A482TJH1"/>
<name>A0A482TJH1_9FLAO</name>
<comment type="caution">
    <text evidence="1">The sequence shown here is derived from an EMBL/GenBank/DDBJ whole genome shotgun (WGS) entry which is preliminary data.</text>
</comment>
<organism evidence="1 2">
    <name type="scientific">Flavobacterium petrolei</name>
    <dbReference type="NCBI Taxonomy" id="2259594"/>
    <lineage>
        <taxon>Bacteria</taxon>
        <taxon>Pseudomonadati</taxon>
        <taxon>Bacteroidota</taxon>
        <taxon>Flavobacteriia</taxon>
        <taxon>Flavobacteriales</taxon>
        <taxon>Flavobacteriaceae</taxon>
        <taxon>Flavobacterium</taxon>
    </lineage>
</organism>
<dbReference type="RefSeq" id="WP_106357549.1">
    <property type="nucleotide sequence ID" value="NZ_QNVY02000004.1"/>
</dbReference>
<gene>
    <name evidence="1" type="ORF">DR871_012655</name>
</gene>